<dbReference type="Proteomes" id="UP000216001">
    <property type="component" value="Unassembled WGS sequence"/>
</dbReference>
<dbReference type="PANTHER" id="PTHR47505:SF1">
    <property type="entry name" value="DNA UTILIZATION PROTEIN YHGH"/>
    <property type="match status" value="1"/>
</dbReference>
<dbReference type="RefSeq" id="WP_094960829.1">
    <property type="nucleotide sequence ID" value="NZ_CP058958.1"/>
</dbReference>
<dbReference type="GeneID" id="92272992"/>
<dbReference type="InterPro" id="IPR000836">
    <property type="entry name" value="PRTase_dom"/>
</dbReference>
<comment type="caution">
    <text evidence="2">The sequence shown here is derived from an EMBL/GenBank/DDBJ whole genome shotgun (WGS) entry which is preliminary data.</text>
</comment>
<comment type="similarity">
    <text evidence="1">Belongs to the ComF/GntX family.</text>
</comment>
<dbReference type="STRING" id="587.RB151_002640"/>
<dbReference type="Gene3D" id="3.40.50.2020">
    <property type="match status" value="1"/>
</dbReference>
<evidence type="ECO:0000313" key="2">
    <source>
        <dbReference type="EMBL" id="OZS75901.1"/>
    </source>
</evidence>
<dbReference type="SUPFAM" id="SSF53271">
    <property type="entry name" value="PRTase-like"/>
    <property type="match status" value="1"/>
</dbReference>
<gene>
    <name evidence="2" type="ORF">CHI95_04120</name>
</gene>
<reference evidence="2 3" key="1">
    <citation type="submission" date="2017-07" db="EMBL/GenBank/DDBJ databases">
        <title>blaIMP-27 on transferable plasmids in Proteus mirabilis and Providencia rettgeri.</title>
        <authorList>
            <person name="Potter R."/>
        </authorList>
    </citation>
    <scope>NUCLEOTIDE SEQUENCE [LARGE SCALE GENOMIC DNA]</scope>
    <source>
        <strain evidence="2 3">PR1</strain>
    </source>
</reference>
<sequence length="227" mass="25927">MLTMEGGCWLCHQSLKLPHQGVCSFCLEGLPKMPTCCLRCALPCEQPTMECGRCLKNPPAWQRIITVTPYQAALRMLIHRFKFQKQPQLAFTLARIFALFWLTGYRQQKWHKPDLIVTIPLHRRRLLWRGFDHMALIGENLSRWLNIPYSQNSLSRSRATLAQTTLKREYRQNNLKGAFTLNDSVSNLHVAVIDDVITTGSTMNAAAQLLICAGARTVDAWSLCRTL</sequence>
<evidence type="ECO:0000256" key="1">
    <source>
        <dbReference type="ARBA" id="ARBA00008007"/>
    </source>
</evidence>
<name>A0A264VX58_PRORE</name>
<dbReference type="InterPro" id="IPR029057">
    <property type="entry name" value="PRTase-like"/>
</dbReference>
<dbReference type="InterPro" id="IPR051910">
    <property type="entry name" value="ComF/GntX_DNA_util-trans"/>
</dbReference>
<organism evidence="2 3">
    <name type="scientific">Providencia rettgeri</name>
    <dbReference type="NCBI Taxonomy" id="587"/>
    <lineage>
        <taxon>Bacteria</taxon>
        <taxon>Pseudomonadati</taxon>
        <taxon>Pseudomonadota</taxon>
        <taxon>Gammaproteobacteria</taxon>
        <taxon>Enterobacterales</taxon>
        <taxon>Morganellaceae</taxon>
        <taxon>Providencia</taxon>
    </lineage>
</organism>
<accession>A0A264VX58</accession>
<dbReference type="CDD" id="cd06223">
    <property type="entry name" value="PRTases_typeI"/>
    <property type="match status" value="1"/>
</dbReference>
<protein>
    <submittedName>
        <fullName evidence="2">DNA utilization protein GntX</fullName>
    </submittedName>
</protein>
<dbReference type="EMBL" id="NOWC01000003">
    <property type="protein sequence ID" value="OZS75901.1"/>
    <property type="molecule type" value="Genomic_DNA"/>
</dbReference>
<proteinExistence type="inferred from homology"/>
<dbReference type="AlphaFoldDB" id="A0A264VX58"/>
<dbReference type="PANTHER" id="PTHR47505">
    <property type="entry name" value="DNA UTILIZATION PROTEIN YHGH"/>
    <property type="match status" value="1"/>
</dbReference>
<evidence type="ECO:0000313" key="3">
    <source>
        <dbReference type="Proteomes" id="UP000216001"/>
    </source>
</evidence>